<keyword evidence="2" id="KW-0285">Flavoprotein</keyword>
<dbReference type="InterPro" id="IPR050562">
    <property type="entry name" value="FAD_mOase_fung"/>
</dbReference>
<evidence type="ECO:0000259" key="5">
    <source>
        <dbReference type="Pfam" id="PF01494"/>
    </source>
</evidence>
<evidence type="ECO:0000313" key="6">
    <source>
        <dbReference type="EMBL" id="KAF9971627.1"/>
    </source>
</evidence>
<evidence type="ECO:0000313" key="7">
    <source>
        <dbReference type="Proteomes" id="UP000749646"/>
    </source>
</evidence>
<comment type="similarity">
    <text evidence="1">Belongs to the paxM FAD-dependent monooxygenase family.</text>
</comment>
<name>A0A9P6JGJ0_9FUNG</name>
<dbReference type="InterPro" id="IPR036188">
    <property type="entry name" value="FAD/NAD-bd_sf"/>
</dbReference>
<dbReference type="PRINTS" id="PR00420">
    <property type="entry name" value="RNGMNOXGNASE"/>
</dbReference>
<dbReference type="EMBL" id="JAAAHW010004782">
    <property type="protein sequence ID" value="KAF9971627.1"/>
    <property type="molecule type" value="Genomic_DNA"/>
</dbReference>
<organism evidence="6 7">
    <name type="scientific">Modicella reniformis</name>
    <dbReference type="NCBI Taxonomy" id="1440133"/>
    <lineage>
        <taxon>Eukaryota</taxon>
        <taxon>Fungi</taxon>
        <taxon>Fungi incertae sedis</taxon>
        <taxon>Mucoromycota</taxon>
        <taxon>Mortierellomycotina</taxon>
        <taxon>Mortierellomycetes</taxon>
        <taxon>Mortierellales</taxon>
        <taxon>Mortierellaceae</taxon>
        <taxon>Modicella</taxon>
    </lineage>
</organism>
<dbReference type="Gene3D" id="3.50.50.60">
    <property type="entry name" value="FAD/NAD(P)-binding domain"/>
    <property type="match status" value="1"/>
</dbReference>
<feature type="non-terminal residue" evidence="6">
    <location>
        <position position="434"/>
    </location>
</feature>
<sequence>MTSSFRSSSSSFSSRPYNDTNTSSIFSASTVPSLGPRESSPFKVLIIGAGVGGLMMGACLERAGIDYVILERTQQLPVPRTTIQLTANTLRSIEQLGLLEEVMKISKPMSTVTLRKHNMTVVGKRDATYVKGRYGHYSCIVQKTEFLQVLLSCIPSSKVQWGRYVLEIVNGNVGVQCRCANGVVEAADILVGADGAYSAVRQNLYKTLREKNQLPKSDMEPLKFTLNALVGLSEPLDLEQYPIVGAEFSEVNIIVGKDSPYTLWLTPTVGNRLAWSVGGELLTPEGSDDINFKQSEFGPEAIDAACALVQDLTLPWGGTLGSVIENTQRDFITKVMVEEKHYKTWHHGRTVLIGEGQGAEQAILDVICLVNLLFRIPDNPSHHDFCAAFEAYYAQRSHIAKNAIEVSHAMSHLMNAQGLSADIKRKILFNLPDW</sequence>
<dbReference type="Proteomes" id="UP000749646">
    <property type="component" value="Unassembled WGS sequence"/>
</dbReference>
<evidence type="ECO:0000256" key="1">
    <source>
        <dbReference type="ARBA" id="ARBA00007992"/>
    </source>
</evidence>
<proteinExistence type="inferred from homology"/>
<gene>
    <name evidence="6" type="ORF">BGZ65_010302</name>
</gene>
<dbReference type="PANTHER" id="PTHR47356:SF2">
    <property type="entry name" value="FAD-BINDING DOMAIN-CONTAINING PROTEIN-RELATED"/>
    <property type="match status" value="1"/>
</dbReference>
<keyword evidence="3" id="KW-0274">FAD</keyword>
<protein>
    <recommendedName>
        <fullName evidence="5">FAD-binding domain-containing protein</fullName>
    </recommendedName>
</protein>
<dbReference type="GO" id="GO:0004497">
    <property type="term" value="F:monooxygenase activity"/>
    <property type="evidence" value="ECO:0007669"/>
    <property type="project" value="InterPro"/>
</dbReference>
<keyword evidence="4" id="KW-0560">Oxidoreductase</keyword>
<dbReference type="AlphaFoldDB" id="A0A9P6JGJ0"/>
<dbReference type="Pfam" id="PF01494">
    <property type="entry name" value="FAD_binding_3"/>
    <property type="match status" value="1"/>
</dbReference>
<comment type="caution">
    <text evidence="6">The sequence shown here is derived from an EMBL/GenBank/DDBJ whole genome shotgun (WGS) entry which is preliminary data.</text>
</comment>
<feature type="domain" description="FAD-binding" evidence="5">
    <location>
        <begin position="43"/>
        <end position="217"/>
    </location>
</feature>
<evidence type="ECO:0000256" key="2">
    <source>
        <dbReference type="ARBA" id="ARBA00022630"/>
    </source>
</evidence>
<evidence type="ECO:0000256" key="4">
    <source>
        <dbReference type="ARBA" id="ARBA00023002"/>
    </source>
</evidence>
<dbReference type="OrthoDB" id="655030at2759"/>
<accession>A0A9P6JGJ0</accession>
<dbReference type="SUPFAM" id="SSF51905">
    <property type="entry name" value="FAD/NAD(P)-binding domain"/>
    <property type="match status" value="1"/>
</dbReference>
<dbReference type="GO" id="GO:0071949">
    <property type="term" value="F:FAD binding"/>
    <property type="evidence" value="ECO:0007669"/>
    <property type="project" value="InterPro"/>
</dbReference>
<dbReference type="InterPro" id="IPR002938">
    <property type="entry name" value="FAD-bd"/>
</dbReference>
<reference evidence="6" key="1">
    <citation type="journal article" date="2020" name="Fungal Divers.">
        <title>Resolving the Mortierellaceae phylogeny through synthesis of multi-gene phylogenetics and phylogenomics.</title>
        <authorList>
            <person name="Vandepol N."/>
            <person name="Liber J."/>
            <person name="Desiro A."/>
            <person name="Na H."/>
            <person name="Kennedy M."/>
            <person name="Barry K."/>
            <person name="Grigoriev I.V."/>
            <person name="Miller A.N."/>
            <person name="O'Donnell K."/>
            <person name="Stajich J.E."/>
            <person name="Bonito G."/>
        </authorList>
    </citation>
    <scope>NUCLEOTIDE SEQUENCE</scope>
    <source>
        <strain evidence="6">MES-2147</strain>
    </source>
</reference>
<keyword evidence="7" id="KW-1185">Reference proteome</keyword>
<evidence type="ECO:0000256" key="3">
    <source>
        <dbReference type="ARBA" id="ARBA00022827"/>
    </source>
</evidence>
<dbReference type="PANTHER" id="PTHR47356">
    <property type="entry name" value="FAD-DEPENDENT MONOOXYGENASE ASQG-RELATED"/>
    <property type="match status" value="1"/>
</dbReference>